<evidence type="ECO:0000256" key="1">
    <source>
        <dbReference type="ARBA" id="ARBA00012452"/>
    </source>
</evidence>
<dbReference type="InterPro" id="IPR045074">
    <property type="entry name" value="GST_C_Tau"/>
</dbReference>
<dbReference type="InterPro" id="IPR004046">
    <property type="entry name" value="GST_C"/>
</dbReference>
<feature type="domain" description="GST N-terminal" evidence="5">
    <location>
        <begin position="4"/>
        <end position="84"/>
    </location>
</feature>
<organism evidence="7 8">
    <name type="scientific">Eleusine coracana subsp. coracana</name>
    <dbReference type="NCBI Taxonomy" id="191504"/>
    <lineage>
        <taxon>Eukaryota</taxon>
        <taxon>Viridiplantae</taxon>
        <taxon>Streptophyta</taxon>
        <taxon>Embryophyta</taxon>
        <taxon>Tracheophyta</taxon>
        <taxon>Spermatophyta</taxon>
        <taxon>Magnoliopsida</taxon>
        <taxon>Liliopsida</taxon>
        <taxon>Poales</taxon>
        <taxon>Poaceae</taxon>
        <taxon>PACMAD clade</taxon>
        <taxon>Chloridoideae</taxon>
        <taxon>Cynodonteae</taxon>
        <taxon>Eleusininae</taxon>
        <taxon>Eleusine</taxon>
    </lineage>
</organism>
<dbReference type="GO" id="GO:0006749">
    <property type="term" value="P:glutathione metabolic process"/>
    <property type="evidence" value="ECO:0007669"/>
    <property type="project" value="InterPro"/>
</dbReference>
<dbReference type="CDD" id="cd03058">
    <property type="entry name" value="GST_N_Tau"/>
    <property type="match status" value="1"/>
</dbReference>
<comment type="similarity">
    <text evidence="3">Belongs to the GST superfamily. Tau family.</text>
</comment>
<keyword evidence="8" id="KW-1185">Reference proteome</keyword>
<dbReference type="FunFam" id="1.20.1050.10:FF:000012">
    <property type="entry name" value="Tau class glutathione S-transferase"/>
    <property type="match status" value="1"/>
</dbReference>
<dbReference type="Gene3D" id="3.40.30.10">
    <property type="entry name" value="Glutaredoxin"/>
    <property type="match status" value="1"/>
</dbReference>
<dbReference type="PANTHER" id="PTHR11260:SF763">
    <property type="entry name" value="GLUTATHIONE TRANSFERASE"/>
    <property type="match status" value="1"/>
</dbReference>
<evidence type="ECO:0000256" key="4">
    <source>
        <dbReference type="ARBA" id="ARBA00047960"/>
    </source>
</evidence>
<dbReference type="Gene3D" id="1.20.1050.10">
    <property type="match status" value="1"/>
</dbReference>
<dbReference type="InterPro" id="IPR036282">
    <property type="entry name" value="Glutathione-S-Trfase_C_sf"/>
</dbReference>
<dbReference type="FunFam" id="3.40.30.10:FF:000044">
    <property type="entry name" value="Glutathione S-transferase GSTU6"/>
    <property type="match status" value="1"/>
</dbReference>
<evidence type="ECO:0000313" key="8">
    <source>
        <dbReference type="Proteomes" id="UP001054889"/>
    </source>
</evidence>
<dbReference type="SFLD" id="SFLDS00019">
    <property type="entry name" value="Glutathione_Transferase_(cytos"/>
    <property type="match status" value="1"/>
</dbReference>
<dbReference type="CDD" id="cd03185">
    <property type="entry name" value="GST_C_Tau"/>
    <property type="match status" value="1"/>
</dbReference>
<dbReference type="EC" id="2.5.1.18" evidence="1"/>
<dbReference type="InterPro" id="IPR040079">
    <property type="entry name" value="Glutathione_S-Trfase"/>
</dbReference>
<name>A0AAV5E2G7_ELECO</name>
<dbReference type="SFLD" id="SFLDG01152">
    <property type="entry name" value="Main.3:_Omega-_and_Tau-like"/>
    <property type="match status" value="1"/>
</dbReference>
<dbReference type="Pfam" id="PF02798">
    <property type="entry name" value="GST_N"/>
    <property type="match status" value="1"/>
</dbReference>
<dbReference type="Proteomes" id="UP001054889">
    <property type="component" value="Unassembled WGS sequence"/>
</dbReference>
<protein>
    <recommendedName>
        <fullName evidence="1">glutathione transferase</fullName>
        <ecNumber evidence="1">2.5.1.18</ecNumber>
    </recommendedName>
</protein>
<accession>A0AAV5E2G7</accession>
<dbReference type="InterPro" id="IPR036249">
    <property type="entry name" value="Thioredoxin-like_sf"/>
</dbReference>
<dbReference type="AlphaFoldDB" id="A0AAV5E2G7"/>
<evidence type="ECO:0000259" key="6">
    <source>
        <dbReference type="PROSITE" id="PS50405"/>
    </source>
</evidence>
<evidence type="ECO:0000313" key="7">
    <source>
        <dbReference type="EMBL" id="GJN16741.1"/>
    </source>
</evidence>
<dbReference type="GO" id="GO:0005737">
    <property type="term" value="C:cytoplasm"/>
    <property type="evidence" value="ECO:0007669"/>
    <property type="project" value="TreeGrafter"/>
</dbReference>
<proteinExistence type="inferred from homology"/>
<sequence length="229" mass="26036">MSPSGVKLIGAFGSPFAHRAEVALRLKGVPYELLLEELMISKSDLLLKHNPIHKKVPVLLHGDRTICESLVVLEYIDEAFDGPAIMPTDPYERAMVRFWAHFMDNKCAKPFMLSVWSEGEAQKGFLKEVKENLALLQAQLEGKRFFAGESIGYLDIVLCSLAHWLTVIEEATGVKLVADDEFPDLRRWAKEYTSNEIVKPCLPDRDRLLAFYTAHLDRYKMIAKAMLQQ</sequence>
<dbReference type="PROSITE" id="PS50405">
    <property type="entry name" value="GST_CTER"/>
    <property type="match status" value="1"/>
</dbReference>
<feature type="domain" description="GST C-terminal" evidence="6">
    <location>
        <begin position="89"/>
        <end position="211"/>
    </location>
</feature>
<keyword evidence="2" id="KW-0808">Transferase</keyword>
<evidence type="ECO:0000256" key="3">
    <source>
        <dbReference type="ARBA" id="ARBA00025743"/>
    </source>
</evidence>
<gene>
    <name evidence="7" type="primary">gb03762</name>
    <name evidence="7" type="ORF">PR202_gb03762</name>
</gene>
<dbReference type="InterPro" id="IPR045073">
    <property type="entry name" value="Omega/Tau-like"/>
</dbReference>
<dbReference type="SUPFAM" id="SSF47616">
    <property type="entry name" value="GST C-terminal domain-like"/>
    <property type="match status" value="1"/>
</dbReference>
<reference evidence="7" key="2">
    <citation type="submission" date="2021-12" db="EMBL/GenBank/DDBJ databases">
        <title>Resequencing data analysis of finger millet.</title>
        <authorList>
            <person name="Hatakeyama M."/>
            <person name="Aluri S."/>
            <person name="Balachadran M.T."/>
            <person name="Sivarajan S.R."/>
            <person name="Poveda L."/>
            <person name="Shimizu-Inatsugi R."/>
            <person name="Schlapbach R."/>
            <person name="Sreeman S.M."/>
            <person name="Shimizu K.K."/>
        </authorList>
    </citation>
    <scope>NUCLEOTIDE SEQUENCE</scope>
</reference>
<dbReference type="InterPro" id="IPR004045">
    <property type="entry name" value="Glutathione_S-Trfase_N"/>
</dbReference>
<dbReference type="GO" id="GO:0004364">
    <property type="term" value="F:glutathione transferase activity"/>
    <property type="evidence" value="ECO:0007669"/>
    <property type="project" value="UniProtKB-EC"/>
</dbReference>
<dbReference type="PROSITE" id="PS50404">
    <property type="entry name" value="GST_NTER"/>
    <property type="match status" value="1"/>
</dbReference>
<comment type="caution">
    <text evidence="7">The sequence shown here is derived from an EMBL/GenBank/DDBJ whole genome shotgun (WGS) entry which is preliminary data.</text>
</comment>
<evidence type="ECO:0000256" key="2">
    <source>
        <dbReference type="ARBA" id="ARBA00022679"/>
    </source>
</evidence>
<dbReference type="PANTHER" id="PTHR11260">
    <property type="entry name" value="GLUTATHIONE S-TRANSFERASE, GST, SUPERFAMILY, GST DOMAIN CONTAINING"/>
    <property type="match status" value="1"/>
</dbReference>
<dbReference type="SUPFAM" id="SSF52833">
    <property type="entry name" value="Thioredoxin-like"/>
    <property type="match status" value="1"/>
</dbReference>
<dbReference type="SFLD" id="SFLDG00358">
    <property type="entry name" value="Main_(cytGST)"/>
    <property type="match status" value="1"/>
</dbReference>
<comment type="catalytic activity">
    <reaction evidence="4">
        <text>RX + glutathione = an S-substituted glutathione + a halide anion + H(+)</text>
        <dbReference type="Rhea" id="RHEA:16437"/>
        <dbReference type="ChEBI" id="CHEBI:15378"/>
        <dbReference type="ChEBI" id="CHEBI:16042"/>
        <dbReference type="ChEBI" id="CHEBI:17792"/>
        <dbReference type="ChEBI" id="CHEBI:57925"/>
        <dbReference type="ChEBI" id="CHEBI:90779"/>
        <dbReference type="EC" id="2.5.1.18"/>
    </reaction>
</comment>
<evidence type="ECO:0000259" key="5">
    <source>
        <dbReference type="PROSITE" id="PS50404"/>
    </source>
</evidence>
<dbReference type="EMBL" id="BQKI01000073">
    <property type="protein sequence ID" value="GJN16741.1"/>
    <property type="molecule type" value="Genomic_DNA"/>
</dbReference>
<dbReference type="Pfam" id="PF00043">
    <property type="entry name" value="GST_C"/>
    <property type="match status" value="1"/>
</dbReference>
<reference evidence="7" key="1">
    <citation type="journal article" date="2018" name="DNA Res.">
        <title>Multiple hybrid de novo genome assembly of finger millet, an orphan allotetraploid crop.</title>
        <authorList>
            <person name="Hatakeyama M."/>
            <person name="Aluri S."/>
            <person name="Balachadran M.T."/>
            <person name="Sivarajan S.R."/>
            <person name="Patrignani A."/>
            <person name="Gruter S."/>
            <person name="Poveda L."/>
            <person name="Shimizu-Inatsugi R."/>
            <person name="Baeten J."/>
            <person name="Francoijs K.J."/>
            <person name="Nataraja K.N."/>
            <person name="Reddy Y.A.N."/>
            <person name="Phadnis S."/>
            <person name="Ravikumar R.L."/>
            <person name="Schlapbach R."/>
            <person name="Sreeman S.M."/>
            <person name="Shimizu K.K."/>
        </authorList>
    </citation>
    <scope>NUCLEOTIDE SEQUENCE</scope>
</reference>
<dbReference type="InterPro" id="IPR010987">
    <property type="entry name" value="Glutathione-S-Trfase_C-like"/>
</dbReference>